<protein>
    <submittedName>
        <fullName evidence="2">Acetyltransferase</fullName>
    </submittedName>
</protein>
<dbReference type="Proteomes" id="UP000217446">
    <property type="component" value="Unassembled WGS sequence"/>
</dbReference>
<keyword evidence="2" id="KW-0808">Transferase</keyword>
<dbReference type="GO" id="GO:1990189">
    <property type="term" value="F:protein N-terminal-serine acetyltransferase activity"/>
    <property type="evidence" value="ECO:0007669"/>
    <property type="project" value="TreeGrafter"/>
</dbReference>
<reference evidence="3" key="1">
    <citation type="submission" date="2017-05" db="EMBL/GenBank/DDBJ databases">
        <title>Streptomyces olivochromogenes NBRC 3561 whole genome shotgun sequence.</title>
        <authorList>
            <person name="Dohra H."/>
            <person name="Kodani S."/>
        </authorList>
    </citation>
    <scope>NUCLEOTIDE SEQUENCE [LARGE SCALE GENOMIC DNA]</scope>
    <source>
        <strain evidence="3">NBRC 3561</strain>
    </source>
</reference>
<organism evidence="2 3">
    <name type="scientific">Streptomyces olivochromogenes</name>
    <dbReference type="NCBI Taxonomy" id="1963"/>
    <lineage>
        <taxon>Bacteria</taxon>
        <taxon>Bacillati</taxon>
        <taxon>Actinomycetota</taxon>
        <taxon>Actinomycetes</taxon>
        <taxon>Kitasatosporales</taxon>
        <taxon>Streptomycetaceae</taxon>
        <taxon>Streptomyces</taxon>
    </lineage>
</organism>
<dbReference type="AlphaFoldDB" id="A0A250VQ10"/>
<evidence type="ECO:0000259" key="1">
    <source>
        <dbReference type="PROSITE" id="PS51186"/>
    </source>
</evidence>
<evidence type="ECO:0000313" key="3">
    <source>
        <dbReference type="Proteomes" id="UP000217446"/>
    </source>
</evidence>
<keyword evidence="3" id="KW-1185">Reference proteome</keyword>
<dbReference type="Gene3D" id="3.40.630.30">
    <property type="match status" value="1"/>
</dbReference>
<evidence type="ECO:0000313" key="2">
    <source>
        <dbReference type="EMBL" id="GAX56318.1"/>
    </source>
</evidence>
<dbReference type="PROSITE" id="PS51186">
    <property type="entry name" value="GNAT"/>
    <property type="match status" value="1"/>
</dbReference>
<dbReference type="SUPFAM" id="SSF55729">
    <property type="entry name" value="Acyl-CoA N-acyltransferases (Nat)"/>
    <property type="match status" value="1"/>
</dbReference>
<dbReference type="EMBL" id="BDQI01000025">
    <property type="protein sequence ID" value="GAX56318.1"/>
    <property type="molecule type" value="Genomic_DNA"/>
</dbReference>
<dbReference type="InterPro" id="IPR000182">
    <property type="entry name" value="GNAT_dom"/>
</dbReference>
<dbReference type="GO" id="GO:0005737">
    <property type="term" value="C:cytoplasm"/>
    <property type="evidence" value="ECO:0007669"/>
    <property type="project" value="TreeGrafter"/>
</dbReference>
<dbReference type="CDD" id="cd04301">
    <property type="entry name" value="NAT_SF"/>
    <property type="match status" value="1"/>
</dbReference>
<feature type="domain" description="N-acetyltransferase" evidence="1">
    <location>
        <begin position="24"/>
        <end position="187"/>
    </location>
</feature>
<accession>A0A250VQ10</accession>
<dbReference type="PANTHER" id="PTHR43441">
    <property type="entry name" value="RIBOSOMAL-PROTEIN-SERINE ACETYLTRANSFERASE"/>
    <property type="match status" value="1"/>
</dbReference>
<dbReference type="InterPro" id="IPR051908">
    <property type="entry name" value="Ribosomal_N-acetyltransferase"/>
</dbReference>
<sequence>MTDNAASDKAEPATRVLPAGPKSVRFVEVTSAAMAALLDSDLDRAGAEVGAELTEYFLSDGARWLWRYRLNQLTTHPECAGWLSKVVIAEPEGTVVGYAGFHGPPDEAGMVEIGYSVDPAQRRRGYARAILAALMRRAAADARVRTLRVTISPDNAASLATIAGFGFTEVGEQWDEEDGLETIFEIPASEISAHGRRP</sequence>
<name>A0A250VQ10_STROL</name>
<dbReference type="PANTHER" id="PTHR43441:SF6">
    <property type="entry name" value="N-ACETYLTRANSFERASE DOMAIN-CONTAINING PROTEIN"/>
    <property type="match status" value="1"/>
</dbReference>
<gene>
    <name evidence="2" type="ORF">SO3561_07885</name>
</gene>
<proteinExistence type="predicted"/>
<dbReference type="GO" id="GO:0008999">
    <property type="term" value="F:protein-N-terminal-alanine acetyltransferase activity"/>
    <property type="evidence" value="ECO:0007669"/>
    <property type="project" value="TreeGrafter"/>
</dbReference>
<dbReference type="STRING" id="1963.AQJ27_42445"/>
<comment type="caution">
    <text evidence="2">The sequence shown here is derived from an EMBL/GenBank/DDBJ whole genome shotgun (WGS) entry which is preliminary data.</text>
</comment>
<dbReference type="RefSeq" id="WP_341866149.1">
    <property type="nucleotide sequence ID" value="NZ_BDQI01000025.1"/>
</dbReference>
<dbReference type="Pfam" id="PF13302">
    <property type="entry name" value="Acetyltransf_3"/>
    <property type="match status" value="1"/>
</dbReference>
<dbReference type="InterPro" id="IPR016181">
    <property type="entry name" value="Acyl_CoA_acyltransferase"/>
</dbReference>